<evidence type="ECO:0008006" key="3">
    <source>
        <dbReference type="Google" id="ProtNLM"/>
    </source>
</evidence>
<sequence>MGYFMKTFLEFFYHDAVPDMTNLELYHGSNVVFDEFDFKKFGQTDAGTMGPGFYLSGKPEVALQYAENATRYRQFGEPHVLVFRVNPRRTLVLHSNNVSVWEDKMRELDIPPGTVHENARALMDMGYDSVVSLDDTMIVEMVLYKSGIAVRTGEA</sequence>
<evidence type="ECO:0000313" key="2">
    <source>
        <dbReference type="Proteomes" id="UP000300764"/>
    </source>
</evidence>
<keyword evidence="2" id="KW-1185">Reference proteome</keyword>
<dbReference type="SUPFAM" id="SSF56399">
    <property type="entry name" value="ADP-ribosylation"/>
    <property type="match status" value="1"/>
</dbReference>
<accession>A0A482MZU8</accession>
<gene>
    <name evidence="1" type="ORF">KWBSE43_00127</name>
</gene>
<proteinExistence type="predicted"/>
<dbReference type="Gene3D" id="3.90.175.10">
    <property type="entry name" value="Diphtheria Toxin, domain 1"/>
    <property type="match status" value="1"/>
</dbReference>
<evidence type="ECO:0000313" key="1">
    <source>
        <dbReference type="EMBL" id="QBQ78955.1"/>
    </source>
</evidence>
<dbReference type="Proteomes" id="UP000300764">
    <property type="component" value="Segment"/>
</dbReference>
<organism evidence="1 2">
    <name type="scientific">Escherichia phage vB_EcoM_KWBSE43-6</name>
    <dbReference type="NCBI Taxonomy" id="2508194"/>
    <lineage>
        <taxon>Viruses</taxon>
        <taxon>Duplodnaviria</taxon>
        <taxon>Heunggongvirae</taxon>
        <taxon>Uroviricota</taxon>
        <taxon>Caudoviricetes</taxon>
        <taxon>Pantevenvirales</taxon>
        <taxon>Ackermannviridae</taxon>
        <taxon>Taipeivirus</taxon>
        <taxon>Taipeivirus KWBSE436</taxon>
    </lineage>
</organism>
<dbReference type="EMBL" id="MK373783">
    <property type="protein sequence ID" value="QBQ78955.1"/>
    <property type="molecule type" value="Genomic_DNA"/>
</dbReference>
<protein>
    <recommendedName>
        <fullName evidence="3">PARP catalytic domain-containing protein</fullName>
    </recommendedName>
</protein>
<name>A0A482MZU8_9CAUD</name>
<reference evidence="1 2" key="1">
    <citation type="submission" date="2019-01" db="EMBL/GenBank/DDBJ databases">
        <title>Still something new to discover - new insights into E. coli phage diversity and taxonomy.</title>
        <authorList>
            <person name="Korf I.H.E."/>
            <person name="Adriaennsens E."/>
            <person name="Dreiseikelmann B."/>
            <person name="Kropinski A."/>
            <person name="Nimtz M."/>
            <person name="Meier-Kolthoff J.P."/>
            <person name="Rohde M."/>
            <person name="van Raaij M."/>
            <person name="Wittmann J."/>
        </authorList>
    </citation>
    <scope>NUCLEOTIDE SEQUENCE [LARGE SCALE GENOMIC DNA]</scope>
</reference>